<protein>
    <recommendedName>
        <fullName evidence="6">Cyclochlorotine biosynthesis protein O</fullName>
    </recommendedName>
</protein>
<comment type="pathway">
    <text evidence="1">Mycotoxin biosynthesis.</text>
</comment>
<reference evidence="4 5" key="1">
    <citation type="journal article" date="2021" name="Nat. Commun.">
        <title>Genetic determinants of endophytism in the Arabidopsis root mycobiome.</title>
        <authorList>
            <person name="Mesny F."/>
            <person name="Miyauchi S."/>
            <person name="Thiergart T."/>
            <person name="Pickel B."/>
            <person name="Atanasova L."/>
            <person name="Karlsson M."/>
            <person name="Huettel B."/>
            <person name="Barry K.W."/>
            <person name="Haridas S."/>
            <person name="Chen C."/>
            <person name="Bauer D."/>
            <person name="Andreopoulos W."/>
            <person name="Pangilinan J."/>
            <person name="LaButti K."/>
            <person name="Riley R."/>
            <person name="Lipzen A."/>
            <person name="Clum A."/>
            <person name="Drula E."/>
            <person name="Henrissat B."/>
            <person name="Kohler A."/>
            <person name="Grigoriev I.V."/>
            <person name="Martin F.M."/>
            <person name="Hacquard S."/>
        </authorList>
    </citation>
    <scope>NUCLEOTIDE SEQUENCE [LARGE SCALE GENOMIC DNA]</scope>
    <source>
        <strain evidence="4 5">MPI-SDFR-AT-0080</strain>
    </source>
</reference>
<dbReference type="PANTHER" id="PTHR33365">
    <property type="entry name" value="YALI0B05434P"/>
    <property type="match status" value="1"/>
</dbReference>
<organism evidence="4 5">
    <name type="scientific">Macrophomina phaseolina</name>
    <dbReference type="NCBI Taxonomy" id="35725"/>
    <lineage>
        <taxon>Eukaryota</taxon>
        <taxon>Fungi</taxon>
        <taxon>Dikarya</taxon>
        <taxon>Ascomycota</taxon>
        <taxon>Pezizomycotina</taxon>
        <taxon>Dothideomycetes</taxon>
        <taxon>Dothideomycetes incertae sedis</taxon>
        <taxon>Botryosphaeriales</taxon>
        <taxon>Botryosphaeriaceae</taxon>
        <taxon>Macrophomina</taxon>
    </lineage>
</organism>
<evidence type="ECO:0000313" key="5">
    <source>
        <dbReference type="Proteomes" id="UP000774617"/>
    </source>
</evidence>
<comment type="similarity">
    <text evidence="2">Belongs to the ustYa family.</text>
</comment>
<dbReference type="Pfam" id="PF11807">
    <property type="entry name" value="UstYa"/>
    <property type="match status" value="1"/>
</dbReference>
<proteinExistence type="inferred from homology"/>
<evidence type="ECO:0008006" key="6">
    <source>
        <dbReference type="Google" id="ProtNLM"/>
    </source>
</evidence>
<evidence type="ECO:0000256" key="1">
    <source>
        <dbReference type="ARBA" id="ARBA00004685"/>
    </source>
</evidence>
<comment type="caution">
    <text evidence="4">The sequence shown here is derived from an EMBL/GenBank/DDBJ whole genome shotgun (WGS) entry which is preliminary data.</text>
</comment>
<dbReference type="PANTHER" id="PTHR33365:SF4">
    <property type="entry name" value="CYCLOCHLOROTINE BIOSYNTHESIS PROTEIN O"/>
    <property type="match status" value="1"/>
</dbReference>
<accession>A0ABQ8FU16</accession>
<name>A0ABQ8FU16_9PEZI</name>
<sequence>MGFNIFEKLPFNPPNQKPRYKDLGGEDDEESIPLEGSHVTKQSHRSYGWVFWSIQALLFLLSLTLLTASKSTKPSDEQCSKQLSSWSPILDVPGLVKYESVNFDLAFDQASPYRGPPTPEREKLWDELWHMRGISVPDDKLEAMNRTDIDKKVYKKVAPELGGGYGALVETFHQLHCVSMLRQWSYKEYFEDKETFPNGLPEGLDGTPEIRRMHLDHCIEVLRLNLMCTADVTPFLVEVNPSFPRGEKADFNSNHKCRNFWDIKEALGKGMCIRL</sequence>
<dbReference type="InterPro" id="IPR021765">
    <property type="entry name" value="UstYa-like"/>
</dbReference>
<dbReference type="Proteomes" id="UP000774617">
    <property type="component" value="Unassembled WGS sequence"/>
</dbReference>
<evidence type="ECO:0000256" key="2">
    <source>
        <dbReference type="ARBA" id="ARBA00035112"/>
    </source>
</evidence>
<evidence type="ECO:0000313" key="4">
    <source>
        <dbReference type="EMBL" id="KAH7026896.1"/>
    </source>
</evidence>
<dbReference type="EMBL" id="JAGTJR010000054">
    <property type="protein sequence ID" value="KAH7026896.1"/>
    <property type="molecule type" value="Genomic_DNA"/>
</dbReference>
<evidence type="ECO:0000256" key="3">
    <source>
        <dbReference type="SAM" id="MobiDB-lite"/>
    </source>
</evidence>
<gene>
    <name evidence="4" type="ORF">B0J12DRAFT_745907</name>
</gene>
<keyword evidence="5" id="KW-1185">Reference proteome</keyword>
<feature type="region of interest" description="Disordered" evidence="3">
    <location>
        <begin position="9"/>
        <end position="31"/>
    </location>
</feature>